<protein>
    <submittedName>
        <fullName evidence="3">Dehydrogenase with different specificity</fullName>
    </submittedName>
</protein>
<evidence type="ECO:0000313" key="3">
    <source>
        <dbReference type="EMBL" id="AJA44765.1"/>
    </source>
</evidence>
<dbReference type="RefSeq" id="WP_039104375.1">
    <property type="nucleotide sequence ID" value="NZ_CP009056.1"/>
</dbReference>
<reference evidence="3 4" key="1">
    <citation type="journal article" date="2014" name="Appl. Environ. Microbiol.">
        <title>Gut symbionts from distinct hosts exhibit genotoxic activity via divergent colibactin biosynthetic pathways.</title>
        <authorList>
            <person name="Engel P."/>
            <person name="Vizcaino M.I."/>
            <person name="Crawford J.M."/>
        </authorList>
    </citation>
    <scope>NUCLEOTIDE SEQUENCE [LARGE SCALE GENOMIC DNA]</scope>
    <source>
        <strain evidence="3 4">PEB0191</strain>
    </source>
</reference>
<dbReference type="HOGENOM" id="CLU_010194_1_3_6"/>
<dbReference type="PRINTS" id="PR00081">
    <property type="entry name" value="GDHRDH"/>
</dbReference>
<sequence>MDKTKTVIVTGASSGIGFAITKAYLDQGYNVVANGRDKGRLDEAAKQLGQPTNLLLVAGDISLPETAKSLFTLAQKHFGKIDILVNNAGIFISKPISQYTAEDLDNIINTNLKGFFYPTQLAVEYMKPNKGGHIVNITAAIALQPNLAVPALLPIMTKGAINSAIKGLALELANDNIRVNGIAPGIIQTPMHTQDHQSLSMLKSLCPSNNIGQVTDIVDAVLYLTDSQFVTGTVMVVDGGSTAGKW</sequence>
<dbReference type="OrthoDB" id="9803628at2"/>
<gene>
    <name evidence="3" type="ORF">FPB0191_00939</name>
</gene>
<dbReference type="InterPro" id="IPR036291">
    <property type="entry name" value="NAD(P)-bd_dom_sf"/>
</dbReference>
<accession>A0A0A7RZM7</accession>
<dbReference type="STRING" id="1267021.FPB0191_00939"/>
<dbReference type="CDD" id="cd05233">
    <property type="entry name" value="SDR_c"/>
    <property type="match status" value="1"/>
</dbReference>
<name>A0A0A7RZM7_FRIPE</name>
<dbReference type="PANTHER" id="PTHR43639">
    <property type="entry name" value="OXIDOREDUCTASE, SHORT-CHAIN DEHYDROGENASE/REDUCTASE FAMILY (AFU_ORTHOLOGUE AFUA_5G02870)"/>
    <property type="match status" value="1"/>
</dbReference>
<evidence type="ECO:0000313" key="4">
    <source>
        <dbReference type="Proteomes" id="UP000030901"/>
    </source>
</evidence>
<proteinExistence type="inferred from homology"/>
<dbReference type="InterPro" id="IPR002347">
    <property type="entry name" value="SDR_fam"/>
</dbReference>
<keyword evidence="4" id="KW-1185">Reference proteome</keyword>
<dbReference type="Proteomes" id="UP000030901">
    <property type="component" value="Chromosome"/>
</dbReference>
<organism evidence="3 4">
    <name type="scientific">Frischella perrara</name>
    <dbReference type="NCBI Taxonomy" id="1267021"/>
    <lineage>
        <taxon>Bacteria</taxon>
        <taxon>Pseudomonadati</taxon>
        <taxon>Pseudomonadota</taxon>
        <taxon>Gammaproteobacteria</taxon>
        <taxon>Orbales</taxon>
        <taxon>Orbaceae</taxon>
        <taxon>Frischella</taxon>
    </lineage>
</organism>
<dbReference type="FunFam" id="3.40.50.720:FF:000084">
    <property type="entry name" value="Short-chain dehydrogenase reductase"/>
    <property type="match status" value="1"/>
</dbReference>
<dbReference type="SUPFAM" id="SSF51735">
    <property type="entry name" value="NAD(P)-binding Rossmann-fold domains"/>
    <property type="match status" value="1"/>
</dbReference>
<dbReference type="PRINTS" id="PR00080">
    <property type="entry name" value="SDRFAMILY"/>
</dbReference>
<dbReference type="GO" id="GO:0016491">
    <property type="term" value="F:oxidoreductase activity"/>
    <property type="evidence" value="ECO:0007669"/>
    <property type="project" value="UniProtKB-KW"/>
</dbReference>
<dbReference type="EMBL" id="CP009056">
    <property type="protein sequence ID" value="AJA44765.1"/>
    <property type="molecule type" value="Genomic_DNA"/>
</dbReference>
<dbReference type="Gene3D" id="3.40.50.720">
    <property type="entry name" value="NAD(P)-binding Rossmann-like Domain"/>
    <property type="match status" value="1"/>
</dbReference>
<comment type="similarity">
    <text evidence="1">Belongs to the short-chain dehydrogenases/reductases (SDR) family.</text>
</comment>
<dbReference type="AlphaFoldDB" id="A0A0A7RZM7"/>
<dbReference type="PANTHER" id="PTHR43639:SF1">
    <property type="entry name" value="SHORT-CHAIN DEHYDROGENASE_REDUCTASE FAMILY PROTEIN"/>
    <property type="match status" value="1"/>
</dbReference>
<evidence type="ECO:0000256" key="1">
    <source>
        <dbReference type="ARBA" id="ARBA00006484"/>
    </source>
</evidence>
<evidence type="ECO:0000256" key="2">
    <source>
        <dbReference type="ARBA" id="ARBA00023002"/>
    </source>
</evidence>
<keyword evidence="2" id="KW-0560">Oxidoreductase</keyword>
<dbReference type="Pfam" id="PF13561">
    <property type="entry name" value="adh_short_C2"/>
    <property type="match status" value="1"/>
</dbReference>
<dbReference type="KEGG" id="fpp:FPB0191_00939"/>